<feature type="compositionally biased region" description="Low complexity" evidence="1">
    <location>
        <begin position="73"/>
        <end position="83"/>
    </location>
</feature>
<feature type="compositionally biased region" description="Basic and acidic residues" evidence="1">
    <location>
        <begin position="393"/>
        <end position="405"/>
    </location>
</feature>
<proteinExistence type="predicted"/>
<protein>
    <submittedName>
        <fullName evidence="2">Uncharacterized protein</fullName>
    </submittedName>
</protein>
<evidence type="ECO:0000256" key="1">
    <source>
        <dbReference type="SAM" id="MobiDB-lite"/>
    </source>
</evidence>
<feature type="compositionally biased region" description="Polar residues" evidence="1">
    <location>
        <begin position="53"/>
        <end position="62"/>
    </location>
</feature>
<feature type="compositionally biased region" description="Basic and acidic residues" evidence="1">
    <location>
        <begin position="275"/>
        <end position="286"/>
    </location>
</feature>
<dbReference type="PANTHER" id="PTHR22794:SF2">
    <property type="entry name" value="THAP DOMAIN-CONTAINING PROTEIN 11"/>
    <property type="match status" value="1"/>
</dbReference>
<dbReference type="Proteomes" id="UP001187682">
    <property type="component" value="Unassembled WGS sequence"/>
</dbReference>
<name>A0AAE8MQB7_9PEZI</name>
<feature type="compositionally biased region" description="Low complexity" evidence="1">
    <location>
        <begin position="8"/>
        <end position="44"/>
    </location>
</feature>
<dbReference type="AlphaFoldDB" id="A0AAE8MQB7"/>
<feature type="compositionally biased region" description="Polar residues" evidence="1">
    <location>
        <begin position="354"/>
        <end position="370"/>
    </location>
</feature>
<feature type="compositionally biased region" description="Acidic residues" evidence="1">
    <location>
        <begin position="224"/>
        <end position="235"/>
    </location>
</feature>
<gene>
    <name evidence="2" type="ORF">DNG_00944</name>
</gene>
<organism evidence="2 3">
    <name type="scientific">Cephalotrichum gorgonifer</name>
    <dbReference type="NCBI Taxonomy" id="2041049"/>
    <lineage>
        <taxon>Eukaryota</taxon>
        <taxon>Fungi</taxon>
        <taxon>Dikarya</taxon>
        <taxon>Ascomycota</taxon>
        <taxon>Pezizomycotina</taxon>
        <taxon>Sordariomycetes</taxon>
        <taxon>Hypocreomycetidae</taxon>
        <taxon>Microascales</taxon>
        <taxon>Microascaceae</taxon>
        <taxon>Cephalotrichum</taxon>
    </lineage>
</organism>
<feature type="compositionally biased region" description="Polar residues" evidence="1">
    <location>
        <begin position="319"/>
        <end position="333"/>
    </location>
</feature>
<evidence type="ECO:0000313" key="3">
    <source>
        <dbReference type="Proteomes" id="UP001187682"/>
    </source>
</evidence>
<dbReference type="PANTHER" id="PTHR22794">
    <property type="entry name" value="THAP DOMAIN PROTEIN 11"/>
    <property type="match status" value="1"/>
</dbReference>
<dbReference type="GO" id="GO:0000329">
    <property type="term" value="C:fungal-type vacuole membrane"/>
    <property type="evidence" value="ECO:0007669"/>
    <property type="project" value="TreeGrafter"/>
</dbReference>
<accession>A0AAE8MQB7</accession>
<evidence type="ECO:0000313" key="2">
    <source>
        <dbReference type="EMBL" id="SPN97430.1"/>
    </source>
</evidence>
<comment type="caution">
    <text evidence="2">The sequence shown here is derived from an EMBL/GenBank/DDBJ whole genome shotgun (WGS) entry which is preliminary data.</text>
</comment>
<dbReference type="EMBL" id="ONZQ02000001">
    <property type="protein sequence ID" value="SPN97430.1"/>
    <property type="molecule type" value="Genomic_DNA"/>
</dbReference>
<feature type="compositionally biased region" description="Polar residues" evidence="1">
    <location>
        <begin position="429"/>
        <end position="440"/>
    </location>
</feature>
<feature type="compositionally biased region" description="Basic and acidic residues" evidence="1">
    <location>
        <begin position="181"/>
        <end position="197"/>
    </location>
</feature>
<sequence>MDRPQESSQAAGGAASSGYTTTAPTTTAHTRTPAPADGQLSSQHQARRRRQSGDQSTATSAISRADNPADSRSQATSASTTSTLPDANSHATPRPKQHKQHTSAPPGRLHTRVPSSKALKHHHSTGQPAAKLNPRRPNHHQNDEPQTTTYTTSRHTHRRAQSDVKLVRGIPQSTNLRRNRSHLDVVAKRNKSSDKLRGLTAARSVPRHSTGVRFEPGAAKGDGSSEEDDDDEWVDDSVTASPYPRTPREPPSQNLARAAALSPTESTGSPAMSAADREIAQHKEYLTSRLLRRTPSQNVPPHMSPTVASAPRSHRLSPDNLSQESTAPATPNPASGGEEEDGPEGLTSRFITGPGSTFTRDGSFYTQDSLPSAGRSLDAAAAGLRRPRSLADLAREDPGPRRDPSEGLNGGDRRNRRAPPAEVSRTQRKLNLQRASSNIEPQPLSAAPSVMGSSTATLVGIPAPGYDGISSRDPRLSRLLEKTGMEYRVVRRYQNPLLRSISRLEHVPGWDAQQRVTSRPGHARNVSLPPSHDGPDRPPMPLRTQSSRFIGRERAAQGPEAATVGRDPDIGITTALRNLWEKPLDLSASQ</sequence>
<feature type="region of interest" description="Disordered" evidence="1">
    <location>
        <begin position="1"/>
        <end position="450"/>
    </location>
</feature>
<dbReference type="GO" id="GO:0031931">
    <property type="term" value="C:TORC1 complex"/>
    <property type="evidence" value="ECO:0007669"/>
    <property type="project" value="TreeGrafter"/>
</dbReference>
<feature type="region of interest" description="Disordered" evidence="1">
    <location>
        <begin position="512"/>
        <end position="569"/>
    </location>
</feature>
<reference evidence="2" key="1">
    <citation type="submission" date="2018-03" db="EMBL/GenBank/DDBJ databases">
        <authorList>
            <person name="Guldener U."/>
        </authorList>
    </citation>
    <scope>NUCLEOTIDE SEQUENCE</scope>
</reference>
<keyword evidence="3" id="KW-1185">Reference proteome</keyword>